<reference evidence="1 2" key="2">
    <citation type="journal article" date="2010" name="J. Bacteriol.">
        <title>Complete genome sequence of Methanothermobacter marburgensis, a methanoarchaeon model organism.</title>
        <authorList>
            <person name="Liesegang H."/>
            <person name="Kaster A.K."/>
            <person name="Wiezer A."/>
            <person name="Goenrich M."/>
            <person name="Wollherr A."/>
            <person name="Seedorf H."/>
            <person name="Gottschalk G."/>
            <person name="Thauer R.K."/>
        </authorList>
    </citation>
    <scope>NUCLEOTIDE SEQUENCE [LARGE SCALE GENOMIC DNA]</scope>
    <source>
        <strain evidence="2">ATCC BAA-927 / DSM 2133 / JCM 14651 / NBRC 100331 / OCM 82 / Marburg</strain>
    </source>
</reference>
<protein>
    <submittedName>
        <fullName evidence="1">Uncharacterized protein</fullName>
    </submittedName>
</protein>
<dbReference type="AlphaFoldDB" id="D9PVB3"/>
<dbReference type="InterPro" id="IPR018975">
    <property type="entry name" value="Pseudomurein-binding_repeat"/>
</dbReference>
<dbReference type="RefSeq" id="WP_013295385.1">
    <property type="nucleotide sequence ID" value="NC_014408.1"/>
</dbReference>
<proteinExistence type="predicted"/>
<dbReference type="GeneID" id="43708595"/>
<evidence type="ECO:0000313" key="2">
    <source>
        <dbReference type="Proteomes" id="UP000000345"/>
    </source>
</evidence>
<accession>D9PVB3</accession>
<dbReference type="Pfam" id="PF09373">
    <property type="entry name" value="PMBR"/>
    <property type="match status" value="1"/>
</dbReference>
<reference key="1">
    <citation type="submission" date="2009-08" db="EMBL/GenBank/DDBJ databases">
        <title>The genome sequence of Methanothermobacter marburgensis.</title>
        <authorList>
            <person name="Kaster A."/>
            <person name="Seedorf H."/>
            <person name="Goenrich M."/>
            <person name="Wiezer A."/>
            <person name="Liesegang H."/>
            <person name="Thauer R."/>
            <person name="Gottschalk G."/>
        </authorList>
    </citation>
    <scope>NUCLEOTIDE SEQUENCE</scope>
    <source>
        <strain>Marburg</strain>
    </source>
</reference>
<gene>
    <name evidence="1" type="ordered locus">MTBMA_c05660</name>
</gene>
<dbReference type="HOGENOM" id="CLU_045930_0_0_2"/>
<dbReference type="GeneID" id="9704274"/>
<sequence>MQLKGIILFMTALVLFSVNISDAAAVNIFLTSDCITGNSSSDIENLNLIKSCIENESEHNVTVDPKAPKPGEGGRAISCTPQGGVAIYLAASCPGAMREVAKLAATTSKGVIFVNTGKLNLKNTYMLRRAWDDNFSTRYFAGIRYPYRFLTSAGVRIIQPNIDCPGASWEEKCRFIASEIMRILNETPGITQKKGRFYNSKLIAYHSIDPAVMARVANGIHTDLKNGRKLKRTYNGYRPETFLLMVTDYMNGPIRYLKVRGPSNPGVKSTFHGYLSRTEYRKLAADVNNYMRRYLRAPNYIRFKNGIIGYRDLLRMYSGITRTHTSSKKMQLPSSVKI</sequence>
<organism evidence="1 2">
    <name type="scientific">Methanothermobacter marburgensis (strain ATCC BAA-927 / DSM 2133 / JCM 14651 / NBRC 100331 / OCM 82 / Marburg)</name>
    <name type="common">Methanobacterium thermoautotrophicum</name>
    <dbReference type="NCBI Taxonomy" id="79929"/>
    <lineage>
        <taxon>Archaea</taxon>
        <taxon>Methanobacteriati</taxon>
        <taxon>Methanobacteriota</taxon>
        <taxon>Methanomada group</taxon>
        <taxon>Methanobacteria</taxon>
        <taxon>Methanobacteriales</taxon>
        <taxon>Methanobacteriaceae</taxon>
        <taxon>Methanothermobacter</taxon>
    </lineage>
</organism>
<name>D9PVB3_METTM</name>
<dbReference type="EMBL" id="CP001710">
    <property type="protein sequence ID" value="ADL58161.1"/>
    <property type="molecule type" value="Genomic_DNA"/>
</dbReference>
<dbReference type="Proteomes" id="UP000000345">
    <property type="component" value="Chromosome"/>
</dbReference>
<keyword evidence="2" id="KW-1185">Reference proteome</keyword>
<dbReference type="PaxDb" id="79929-MTBMA_c05660"/>
<evidence type="ECO:0000313" key="1">
    <source>
        <dbReference type="EMBL" id="ADL58161.1"/>
    </source>
</evidence>
<dbReference type="KEGG" id="mmg:MTBMA_c05660"/>